<evidence type="ECO:0000256" key="9">
    <source>
        <dbReference type="ARBA" id="ARBA00023002"/>
    </source>
</evidence>
<dbReference type="PANTHER" id="PTHR22912:SF204">
    <property type="entry name" value="DIHYDROLIPOYL DEHYDROGENASE"/>
    <property type="match status" value="1"/>
</dbReference>
<feature type="binding site" evidence="16">
    <location>
        <position position="191"/>
    </location>
    <ligand>
        <name>FAD</name>
        <dbReference type="ChEBI" id="CHEBI:57692"/>
    </ligand>
</feature>
<dbReference type="InterPro" id="IPR036188">
    <property type="entry name" value="FAD/NAD-bd_sf"/>
</dbReference>
<keyword evidence="5 18" id="KW-0285">Flavoprotein</keyword>
<protein>
    <recommendedName>
        <fullName evidence="3">dihydrolipoyl dehydrogenase</fullName>
        <ecNumber evidence="3">1.8.1.4</ecNumber>
    </recommendedName>
</protein>
<evidence type="ECO:0000256" key="12">
    <source>
        <dbReference type="ARBA" id="ARBA00023284"/>
    </source>
</evidence>
<dbReference type="GO" id="GO:0045252">
    <property type="term" value="C:oxoglutarate dehydrogenase complex"/>
    <property type="evidence" value="ECO:0007669"/>
    <property type="project" value="TreeGrafter"/>
</dbReference>
<feature type="binding site" evidence="16">
    <location>
        <position position="125"/>
    </location>
    <ligand>
        <name>FAD</name>
        <dbReference type="ChEBI" id="CHEBI:57692"/>
    </ligand>
</feature>
<dbReference type="GO" id="GO:0050660">
    <property type="term" value="F:flavin adenine dinucleotide binding"/>
    <property type="evidence" value="ECO:0007669"/>
    <property type="project" value="TreeGrafter"/>
</dbReference>
<evidence type="ECO:0000256" key="7">
    <source>
        <dbReference type="ARBA" id="ARBA00022827"/>
    </source>
</evidence>
<feature type="binding site" evidence="16">
    <location>
        <position position="353"/>
    </location>
    <ligand>
        <name>NAD(+)</name>
        <dbReference type="ChEBI" id="CHEBI:57540"/>
    </ligand>
</feature>
<evidence type="ECO:0000313" key="22">
    <source>
        <dbReference type="Proteomes" id="UP000324705"/>
    </source>
</evidence>
<keyword evidence="9 18" id="KW-0560">Oxidoreductase</keyword>
<keyword evidence="22" id="KW-1185">Reference proteome</keyword>
<feature type="binding site" evidence="16">
    <location>
        <begin position="220"/>
        <end position="222"/>
    </location>
    <ligand>
        <name>FAD</name>
        <dbReference type="ChEBI" id="CHEBI:57692"/>
    </ligand>
</feature>
<dbReference type="InterPro" id="IPR050151">
    <property type="entry name" value="Class-I_Pyr_Nuc-Dis_Oxidored"/>
</dbReference>
<evidence type="ECO:0000256" key="3">
    <source>
        <dbReference type="ARBA" id="ARBA00012608"/>
    </source>
</evidence>
<evidence type="ECO:0000256" key="15">
    <source>
        <dbReference type="ARBA" id="ARBA00065519"/>
    </source>
</evidence>
<dbReference type="InterPro" id="IPR001100">
    <property type="entry name" value="Pyr_nuc-diS_OxRdtase"/>
</dbReference>
<dbReference type="PROSITE" id="PS00076">
    <property type="entry name" value="PYRIDINE_REDOX_1"/>
    <property type="match status" value="1"/>
</dbReference>
<evidence type="ECO:0000259" key="19">
    <source>
        <dbReference type="Pfam" id="PF02852"/>
    </source>
</evidence>
<name>A0A9R0Q042_TRITD</name>
<gene>
    <name evidence="21" type="ORF">TRITD_1Av1G040900</name>
</gene>
<keyword evidence="11" id="KW-1015">Disulfide bond</keyword>
<evidence type="ECO:0000256" key="13">
    <source>
        <dbReference type="ARBA" id="ARBA00049187"/>
    </source>
</evidence>
<comment type="subunit">
    <text evidence="15">Homodimer. Part of the plastidial pyruvate dehydrogenase complex (PDC) containing multiple copies of three enzymatic components: pyruvate dehydrogenase (E1), dihydrolipoamide acetyltransferase (E2) and lipoamide dehydrogenase (E3).</text>
</comment>
<dbReference type="Gene3D" id="3.50.50.60">
    <property type="entry name" value="FAD/NAD(P)-binding domain"/>
    <property type="match status" value="2"/>
</dbReference>
<evidence type="ECO:0000256" key="11">
    <source>
        <dbReference type="ARBA" id="ARBA00023157"/>
    </source>
</evidence>
<dbReference type="InterPro" id="IPR023753">
    <property type="entry name" value="FAD/NAD-binding_dom"/>
</dbReference>
<dbReference type="SUPFAM" id="SSF51905">
    <property type="entry name" value="FAD/NAD(P)-binding domain"/>
    <property type="match status" value="1"/>
</dbReference>
<feature type="domain" description="Pyridine nucleotide-disulphide oxidoreductase dimerisation" evidence="19">
    <location>
        <begin position="433"/>
        <end position="537"/>
    </location>
</feature>
<dbReference type="PRINTS" id="PR00368">
    <property type="entry name" value="FADPNR"/>
</dbReference>
<keyword evidence="6" id="KW-0934">Plastid</keyword>
<evidence type="ECO:0000256" key="6">
    <source>
        <dbReference type="ARBA" id="ARBA00022640"/>
    </source>
</evidence>
<dbReference type="GO" id="GO:0005739">
    <property type="term" value="C:mitochondrion"/>
    <property type="evidence" value="ECO:0007669"/>
    <property type="project" value="TreeGrafter"/>
</dbReference>
<keyword evidence="16" id="KW-0547">Nucleotide-binding</keyword>
<dbReference type="Proteomes" id="UP000324705">
    <property type="component" value="Chromosome 1A"/>
</dbReference>
<dbReference type="InterPro" id="IPR004099">
    <property type="entry name" value="Pyr_nucl-diS_OxRdtase_dimer"/>
</dbReference>
<dbReference type="Pfam" id="PF07992">
    <property type="entry name" value="Pyr_redox_2"/>
    <property type="match status" value="1"/>
</dbReference>
<keyword evidence="10 16" id="KW-0520">NAD</keyword>
<dbReference type="GO" id="GO:0006103">
    <property type="term" value="P:2-oxoglutarate metabolic process"/>
    <property type="evidence" value="ECO:0007669"/>
    <property type="project" value="TreeGrafter"/>
</dbReference>
<dbReference type="EC" id="1.8.1.4" evidence="3"/>
<dbReference type="Gene3D" id="3.30.390.30">
    <property type="match status" value="1"/>
</dbReference>
<evidence type="ECO:0000256" key="16">
    <source>
        <dbReference type="PIRSR" id="PIRSR000350-3"/>
    </source>
</evidence>
<evidence type="ECO:0000256" key="18">
    <source>
        <dbReference type="RuleBase" id="RU003691"/>
    </source>
</evidence>
<dbReference type="EMBL" id="LT934111">
    <property type="protein sequence ID" value="VAH02561.1"/>
    <property type="molecule type" value="Genomic_DNA"/>
</dbReference>
<dbReference type="InterPro" id="IPR016156">
    <property type="entry name" value="FAD/NAD-linked_Rdtase_dimer_sf"/>
</dbReference>
<accession>A0A9R0Q042</accession>
<keyword evidence="4" id="KW-0150">Chloroplast</keyword>
<sequence>MHSVSISASASASAIASGGARSKAAAGRRPSEIRFCGLRGDALACGSLRASHAAAATSRAVLRAASANGAAGSGDGFDYDLVIIGAGVGGHGAALHAVEEGLKTAIIEGDVVGGTCVNRGCVPSKALLAVSGRMRELHDEHHMKSLGLQVSSTGYDRQAVADHANNLASKIRSNLTNSMKAMGVDILTGFGKIVGKQRVRYGKVGFPEKEITAKNIIIATGSVPFVPKGIEIDGKTVFTSDHALKLESVPDWIAIVGSGYIGLEFSDVYTALGSEVTFVEALDQLMPGFDPEIAKLAQRVLINTRKIDYHTGVFASKITPAKDGKPVLIELIDAKTKEHKETLEVDAALIATGRAPFTSGLGLENINVVTQRGFIPVDERMQVTDADGNVVPNLFCIGDANGKLMLAHAASAQGISVVEQISGRDHILNHLSIPAACFTHPEISMVGLTEPQAREKADNEGFEVSVVKTSFKANTKALAENEGDGIAKMIYRPDTGEILGVHILGLHAADLIHEASNAIALGTRLQVSIADSFFFTPLHCLAV</sequence>
<feature type="binding site" evidence="16">
    <location>
        <position position="399"/>
    </location>
    <ligand>
        <name>FAD</name>
        <dbReference type="ChEBI" id="CHEBI:57692"/>
    </ligand>
</feature>
<evidence type="ECO:0000256" key="1">
    <source>
        <dbReference type="ARBA" id="ARBA00004470"/>
    </source>
</evidence>
<keyword evidence="12 18" id="KW-0676">Redox-active center</keyword>
<feature type="binding site" evidence="16">
    <location>
        <begin position="405"/>
        <end position="408"/>
    </location>
    <ligand>
        <name>FAD</name>
        <dbReference type="ChEBI" id="CHEBI:57692"/>
    </ligand>
</feature>
<dbReference type="Pfam" id="PF02852">
    <property type="entry name" value="Pyr_redox_dim"/>
    <property type="match status" value="1"/>
</dbReference>
<evidence type="ECO:0000256" key="17">
    <source>
        <dbReference type="PIRSR" id="PIRSR000350-4"/>
    </source>
</evidence>
<dbReference type="FunFam" id="3.30.390.30:FF:000001">
    <property type="entry name" value="Dihydrolipoyl dehydrogenase"/>
    <property type="match status" value="1"/>
</dbReference>
<evidence type="ECO:0000259" key="20">
    <source>
        <dbReference type="Pfam" id="PF07992"/>
    </source>
</evidence>
<dbReference type="PANTHER" id="PTHR22912">
    <property type="entry name" value="DISULFIDE OXIDOREDUCTASE"/>
    <property type="match status" value="1"/>
</dbReference>
<dbReference type="AlphaFoldDB" id="A0A9R0Q042"/>
<comment type="subcellular location">
    <subcellularLocation>
        <location evidence="1">Plastid</location>
        <location evidence="1">Chloroplast stroma</location>
    </subcellularLocation>
</comment>
<dbReference type="InterPro" id="IPR012999">
    <property type="entry name" value="Pyr_OxRdtase_I_AS"/>
</dbReference>
<feature type="binding site" evidence="16">
    <location>
        <begin position="257"/>
        <end position="264"/>
    </location>
    <ligand>
        <name>NAD(+)</name>
        <dbReference type="ChEBI" id="CHEBI:57540"/>
    </ligand>
</feature>
<dbReference type="SUPFAM" id="SSF55424">
    <property type="entry name" value="FAD/NAD-linked reductases, dimerisation (C-terminal) domain"/>
    <property type="match status" value="1"/>
</dbReference>
<keyword evidence="7 16" id="KW-0274">FAD</keyword>
<dbReference type="GO" id="GO:0004148">
    <property type="term" value="F:dihydrolipoyl dehydrogenase (NADH) activity"/>
    <property type="evidence" value="ECO:0007669"/>
    <property type="project" value="UniProtKB-EC"/>
</dbReference>
<dbReference type="Gramene" id="TRITD1Av1G040900.6">
    <property type="protein sequence ID" value="TRITD1Av1G040900.6"/>
    <property type="gene ID" value="TRITD1Av1G040900"/>
</dbReference>
<comment type="similarity">
    <text evidence="2 18">Belongs to the class-I pyridine nucleotide-disulfide oxidoreductase family.</text>
</comment>
<dbReference type="GO" id="GO:0009570">
    <property type="term" value="C:chloroplast stroma"/>
    <property type="evidence" value="ECO:0007669"/>
    <property type="project" value="UniProtKB-SubCell"/>
</dbReference>
<feature type="disulfide bond" description="Redox-active" evidence="17">
    <location>
        <begin position="116"/>
        <end position="121"/>
    </location>
</feature>
<dbReference type="FunFam" id="3.50.50.60:FF:000043">
    <property type="entry name" value="Putative dihydrolipoyl dehydrogenase"/>
    <property type="match status" value="1"/>
</dbReference>
<evidence type="ECO:0000256" key="14">
    <source>
        <dbReference type="ARBA" id="ARBA00059226"/>
    </source>
</evidence>
<dbReference type="PIRSF" id="PIRSF000350">
    <property type="entry name" value="Mercury_reductase_MerA"/>
    <property type="match status" value="1"/>
</dbReference>
<evidence type="ECO:0000256" key="8">
    <source>
        <dbReference type="ARBA" id="ARBA00022946"/>
    </source>
</evidence>
<evidence type="ECO:0000313" key="21">
    <source>
        <dbReference type="EMBL" id="VAH02561.1"/>
    </source>
</evidence>
<proteinExistence type="inferred from homology"/>
<evidence type="ECO:0000256" key="2">
    <source>
        <dbReference type="ARBA" id="ARBA00007532"/>
    </source>
</evidence>
<comment type="function">
    <text evidence="14">Lipoamide dehydrogenase is a component of the plastidial pyruvate dehydrogenase complex (PDC).</text>
</comment>
<reference evidence="21 22" key="1">
    <citation type="submission" date="2017-09" db="EMBL/GenBank/DDBJ databases">
        <authorList>
            <consortium name="International Durum Wheat Genome Sequencing Consortium (IDWGSC)"/>
            <person name="Milanesi L."/>
        </authorList>
    </citation>
    <scope>NUCLEOTIDE SEQUENCE [LARGE SCALE GENOMIC DNA]</scope>
    <source>
        <strain evidence="22">cv. Svevo</strain>
    </source>
</reference>
<evidence type="ECO:0000256" key="10">
    <source>
        <dbReference type="ARBA" id="ARBA00023027"/>
    </source>
</evidence>
<evidence type="ECO:0000256" key="4">
    <source>
        <dbReference type="ARBA" id="ARBA00022528"/>
    </source>
</evidence>
<dbReference type="GO" id="GO:0046685">
    <property type="term" value="P:response to arsenic-containing substance"/>
    <property type="evidence" value="ECO:0007669"/>
    <property type="project" value="UniProtKB-ARBA"/>
</dbReference>
<dbReference type="PRINTS" id="PR00411">
    <property type="entry name" value="PNDRDTASEI"/>
</dbReference>
<evidence type="ECO:0000256" key="5">
    <source>
        <dbReference type="ARBA" id="ARBA00022630"/>
    </source>
</evidence>
<comment type="catalytic activity">
    <reaction evidence="13">
        <text>N(6)-[(R)-dihydrolipoyl]-L-lysyl-[protein] + NAD(+) = N(6)-[(R)-lipoyl]-L-lysyl-[protein] + NADH + H(+)</text>
        <dbReference type="Rhea" id="RHEA:15045"/>
        <dbReference type="Rhea" id="RHEA-COMP:10474"/>
        <dbReference type="Rhea" id="RHEA-COMP:10475"/>
        <dbReference type="ChEBI" id="CHEBI:15378"/>
        <dbReference type="ChEBI" id="CHEBI:57540"/>
        <dbReference type="ChEBI" id="CHEBI:57945"/>
        <dbReference type="ChEBI" id="CHEBI:83099"/>
        <dbReference type="ChEBI" id="CHEBI:83100"/>
        <dbReference type="EC" id="1.8.1.4"/>
    </reaction>
</comment>
<keyword evidence="8" id="KW-0809">Transit peptide</keyword>
<comment type="cofactor">
    <cofactor evidence="16">
        <name>FAD</name>
        <dbReference type="ChEBI" id="CHEBI:57692"/>
    </cofactor>
    <text evidence="16">Binds 1 FAD per subunit.</text>
</comment>
<feature type="domain" description="FAD/NAD(P)-binding" evidence="20">
    <location>
        <begin position="79"/>
        <end position="414"/>
    </location>
</feature>
<feature type="binding site" evidence="16">
    <location>
        <position position="280"/>
    </location>
    <ligand>
        <name>NAD(+)</name>
        <dbReference type="ChEBI" id="CHEBI:57540"/>
    </ligand>
</feature>
<organism evidence="21 22">
    <name type="scientific">Triticum turgidum subsp. durum</name>
    <name type="common">Durum wheat</name>
    <name type="synonym">Triticum durum</name>
    <dbReference type="NCBI Taxonomy" id="4567"/>
    <lineage>
        <taxon>Eukaryota</taxon>
        <taxon>Viridiplantae</taxon>
        <taxon>Streptophyta</taxon>
        <taxon>Embryophyta</taxon>
        <taxon>Tracheophyta</taxon>
        <taxon>Spermatophyta</taxon>
        <taxon>Magnoliopsida</taxon>
        <taxon>Liliopsida</taxon>
        <taxon>Poales</taxon>
        <taxon>Poaceae</taxon>
        <taxon>BOP clade</taxon>
        <taxon>Pooideae</taxon>
        <taxon>Triticodae</taxon>
        <taxon>Triticeae</taxon>
        <taxon>Triticinae</taxon>
        <taxon>Triticum</taxon>
    </lineage>
</organism>